<keyword evidence="11" id="KW-0449">Lipoprotein</keyword>
<evidence type="ECO:0000256" key="1">
    <source>
        <dbReference type="ARBA" id="ARBA00004651"/>
    </source>
</evidence>
<evidence type="ECO:0000256" key="4">
    <source>
        <dbReference type="ARBA" id="ARBA00022475"/>
    </source>
</evidence>
<evidence type="ECO:0000256" key="8">
    <source>
        <dbReference type="SAM" id="Phobius"/>
    </source>
</evidence>
<dbReference type="InterPro" id="IPR011925">
    <property type="entry name" value="LolCE_TM"/>
</dbReference>
<dbReference type="EMBL" id="QNBD01000064">
    <property type="protein sequence ID" value="RKX71938.1"/>
    <property type="molecule type" value="Genomic_DNA"/>
</dbReference>
<proteinExistence type="inferred from homology"/>
<evidence type="ECO:0000313" key="11">
    <source>
        <dbReference type="EMBL" id="RKX71938.1"/>
    </source>
</evidence>
<reference evidence="11 12" key="1">
    <citation type="submission" date="2018-06" db="EMBL/GenBank/DDBJ databases">
        <title>Extensive metabolic versatility and redundancy in microbially diverse, dynamic hydrothermal sediments.</title>
        <authorList>
            <person name="Dombrowski N."/>
            <person name="Teske A."/>
            <person name="Baker B.J."/>
        </authorList>
    </citation>
    <scope>NUCLEOTIDE SEQUENCE [LARGE SCALE GENOMIC DNA]</scope>
    <source>
        <strain evidence="11">B10_G13</strain>
    </source>
</reference>
<dbReference type="InterPro" id="IPR051447">
    <property type="entry name" value="Lipoprotein-release_system"/>
</dbReference>
<comment type="similarity">
    <text evidence="2">Belongs to the ABC-4 integral membrane protein family. LolC/E subfamily.</text>
</comment>
<evidence type="ECO:0000256" key="3">
    <source>
        <dbReference type="ARBA" id="ARBA00022448"/>
    </source>
</evidence>
<feature type="transmembrane region" description="Helical" evidence="8">
    <location>
        <begin position="314"/>
        <end position="343"/>
    </location>
</feature>
<name>A0A660SMD4_UNCT6</name>
<evidence type="ECO:0000256" key="2">
    <source>
        <dbReference type="ARBA" id="ARBA00005236"/>
    </source>
</evidence>
<keyword evidence="3" id="KW-0813">Transport</keyword>
<accession>A0A660SMD4</accession>
<evidence type="ECO:0000259" key="9">
    <source>
        <dbReference type="Pfam" id="PF02687"/>
    </source>
</evidence>
<feature type="transmembrane region" description="Helical" evidence="8">
    <location>
        <begin position="363"/>
        <end position="387"/>
    </location>
</feature>
<dbReference type="NCBIfam" id="TIGR02212">
    <property type="entry name" value="lolCE"/>
    <property type="match status" value="1"/>
</dbReference>
<evidence type="ECO:0000256" key="6">
    <source>
        <dbReference type="ARBA" id="ARBA00022989"/>
    </source>
</evidence>
<dbReference type="PANTHER" id="PTHR30489">
    <property type="entry name" value="LIPOPROTEIN-RELEASING SYSTEM TRANSMEMBRANE PROTEIN LOLE"/>
    <property type="match status" value="1"/>
</dbReference>
<dbReference type="Proteomes" id="UP000271125">
    <property type="component" value="Unassembled WGS sequence"/>
</dbReference>
<dbReference type="AlphaFoldDB" id="A0A660SMD4"/>
<evidence type="ECO:0000256" key="7">
    <source>
        <dbReference type="ARBA" id="ARBA00023136"/>
    </source>
</evidence>
<evidence type="ECO:0000313" key="12">
    <source>
        <dbReference type="Proteomes" id="UP000271125"/>
    </source>
</evidence>
<feature type="transmembrane region" description="Helical" evidence="8">
    <location>
        <begin position="268"/>
        <end position="293"/>
    </location>
</feature>
<dbReference type="Pfam" id="PF02687">
    <property type="entry name" value="FtsX"/>
    <property type="match status" value="1"/>
</dbReference>
<sequence length="404" mass="45840">MVYKIFISKRYLWARNSNTFQRITTIISIAGIFLGVTAMLVILPIMNGLQEDIRDNILGVSAHVILLRYYNEPIANYDSLLKIVNKEPEVISSAPFIYTKVILNNGNYTDGIVLRGYDEKYGERVSKIKKHIIEGEFELGNKTIILGKDLADNMRIHIGDKIKVFSPHTTTMTPMGLIPQSERFKVTGIFDVGVYEYNSGLAYISMSDAQNLMEMGNRITGIEIKIKNIYNARVFGRKLEKKLEYPYRTNNWIDLNSSLFSALKLEKIGMFIILSFITVVAAFNIAAMLFMIVTIKTREIGILRAMGAKRKDIMWIFVLQGIFVGFIGTVLGNIAGFTISYLLGKYQFIQMPKGVYMLNTLPVKMHISDFLLVSGCAILISFLLTLYPAYKASKMEPQEAIRYE</sequence>
<gene>
    <name evidence="11" type="ORF">DRP43_01925</name>
</gene>
<evidence type="ECO:0000259" key="10">
    <source>
        <dbReference type="Pfam" id="PF12704"/>
    </source>
</evidence>
<evidence type="ECO:0000256" key="5">
    <source>
        <dbReference type="ARBA" id="ARBA00022692"/>
    </source>
</evidence>
<keyword evidence="5 8" id="KW-0812">Transmembrane</keyword>
<keyword evidence="6 8" id="KW-1133">Transmembrane helix</keyword>
<dbReference type="GO" id="GO:0044874">
    <property type="term" value="P:lipoprotein localization to outer membrane"/>
    <property type="evidence" value="ECO:0007669"/>
    <property type="project" value="TreeGrafter"/>
</dbReference>
<dbReference type="InterPro" id="IPR025857">
    <property type="entry name" value="MacB_PCD"/>
</dbReference>
<dbReference type="PANTHER" id="PTHR30489:SF0">
    <property type="entry name" value="LIPOPROTEIN-RELEASING SYSTEM TRANSMEMBRANE PROTEIN LOLE"/>
    <property type="match status" value="1"/>
</dbReference>
<comment type="subcellular location">
    <subcellularLocation>
        <location evidence="1">Cell membrane</location>
        <topology evidence="1">Multi-pass membrane protein</topology>
    </subcellularLocation>
</comment>
<dbReference type="Pfam" id="PF12704">
    <property type="entry name" value="MacB_PCD"/>
    <property type="match status" value="1"/>
</dbReference>
<organism evidence="11 12">
    <name type="scientific">candidate division TA06 bacterium</name>
    <dbReference type="NCBI Taxonomy" id="2250710"/>
    <lineage>
        <taxon>Bacteria</taxon>
        <taxon>Bacteria division TA06</taxon>
    </lineage>
</organism>
<protein>
    <submittedName>
        <fullName evidence="11">Lipoprotein-releasing ABC transporter permease subunit</fullName>
    </submittedName>
</protein>
<comment type="caution">
    <text evidence="11">The sequence shown here is derived from an EMBL/GenBank/DDBJ whole genome shotgun (WGS) entry which is preliminary data.</text>
</comment>
<feature type="transmembrane region" description="Helical" evidence="8">
    <location>
        <begin position="20"/>
        <end position="46"/>
    </location>
</feature>
<feature type="domain" description="ABC3 transporter permease C-terminal" evidence="9">
    <location>
        <begin position="272"/>
        <end position="397"/>
    </location>
</feature>
<keyword evidence="7 8" id="KW-0472">Membrane</keyword>
<dbReference type="InterPro" id="IPR003838">
    <property type="entry name" value="ABC3_permease_C"/>
</dbReference>
<feature type="domain" description="MacB-like periplasmic core" evidence="10">
    <location>
        <begin position="25"/>
        <end position="228"/>
    </location>
</feature>
<dbReference type="GO" id="GO:0098797">
    <property type="term" value="C:plasma membrane protein complex"/>
    <property type="evidence" value="ECO:0007669"/>
    <property type="project" value="TreeGrafter"/>
</dbReference>
<dbReference type="GO" id="GO:0042953">
    <property type="term" value="P:lipoprotein transport"/>
    <property type="evidence" value="ECO:0007669"/>
    <property type="project" value="InterPro"/>
</dbReference>
<keyword evidence="4" id="KW-1003">Cell membrane</keyword>